<evidence type="ECO:0000256" key="11">
    <source>
        <dbReference type="NCBIfam" id="TIGR02067"/>
    </source>
</evidence>
<keyword evidence="6" id="KW-0479">Metal-binding</keyword>
<evidence type="ECO:0000256" key="4">
    <source>
        <dbReference type="ARBA" id="ARBA00013085"/>
    </source>
</evidence>
<dbReference type="CDD" id="cd01641">
    <property type="entry name" value="Bacterial_IMPase_like_1"/>
    <property type="match status" value="1"/>
</dbReference>
<dbReference type="PANTHER" id="PTHR20854">
    <property type="entry name" value="INOSITOL MONOPHOSPHATASE"/>
    <property type="match status" value="1"/>
</dbReference>
<comment type="cofactor">
    <cofactor evidence="1">
        <name>Mg(2+)</name>
        <dbReference type="ChEBI" id="CHEBI:18420"/>
    </cofactor>
</comment>
<dbReference type="PANTHER" id="PTHR20854:SF4">
    <property type="entry name" value="INOSITOL-1-MONOPHOSPHATASE-RELATED"/>
    <property type="match status" value="1"/>
</dbReference>
<keyword evidence="8" id="KW-0460">Magnesium</keyword>
<keyword evidence="9" id="KW-0368">Histidine biosynthesis</keyword>
<dbReference type="EMBL" id="CP118246">
    <property type="protein sequence ID" value="WDR01221.1"/>
    <property type="molecule type" value="Genomic_DNA"/>
</dbReference>
<dbReference type="InterPro" id="IPR000760">
    <property type="entry name" value="Inositol_monophosphatase-like"/>
</dbReference>
<dbReference type="RefSeq" id="WP_282217632.1">
    <property type="nucleotide sequence ID" value="NZ_CP118246.1"/>
</dbReference>
<protein>
    <recommendedName>
        <fullName evidence="4 11">Histidinol-phosphatase</fullName>
        <ecNumber evidence="4 11">3.1.3.15</ecNumber>
    </recommendedName>
</protein>
<dbReference type="PROSITE" id="PS00629">
    <property type="entry name" value="IMP_1"/>
    <property type="match status" value="1"/>
</dbReference>
<evidence type="ECO:0000256" key="3">
    <source>
        <dbReference type="ARBA" id="ARBA00009759"/>
    </source>
</evidence>
<evidence type="ECO:0000256" key="7">
    <source>
        <dbReference type="ARBA" id="ARBA00022801"/>
    </source>
</evidence>
<dbReference type="Gene3D" id="3.30.540.10">
    <property type="entry name" value="Fructose-1,6-Bisphosphatase, subunit A, domain 1"/>
    <property type="match status" value="1"/>
</dbReference>
<evidence type="ECO:0000256" key="2">
    <source>
        <dbReference type="ARBA" id="ARBA00004970"/>
    </source>
</evidence>
<evidence type="ECO:0000313" key="12">
    <source>
        <dbReference type="EMBL" id="WDR01221.1"/>
    </source>
</evidence>
<evidence type="ECO:0000313" key="13">
    <source>
        <dbReference type="Proteomes" id="UP001220530"/>
    </source>
</evidence>
<organism evidence="12 13">
    <name type="scientific">Devosia algicola</name>
    <dbReference type="NCBI Taxonomy" id="3026418"/>
    <lineage>
        <taxon>Bacteria</taxon>
        <taxon>Pseudomonadati</taxon>
        <taxon>Pseudomonadota</taxon>
        <taxon>Alphaproteobacteria</taxon>
        <taxon>Hyphomicrobiales</taxon>
        <taxon>Devosiaceae</taxon>
        <taxon>Devosia</taxon>
    </lineage>
</organism>
<evidence type="ECO:0000256" key="1">
    <source>
        <dbReference type="ARBA" id="ARBA00001946"/>
    </source>
</evidence>
<comment type="catalytic activity">
    <reaction evidence="10">
        <text>L-histidinol phosphate + H2O = L-histidinol + phosphate</text>
        <dbReference type="Rhea" id="RHEA:14465"/>
        <dbReference type="ChEBI" id="CHEBI:15377"/>
        <dbReference type="ChEBI" id="CHEBI:43474"/>
        <dbReference type="ChEBI" id="CHEBI:57699"/>
        <dbReference type="ChEBI" id="CHEBI:57980"/>
        <dbReference type="EC" id="3.1.3.15"/>
    </reaction>
</comment>
<keyword evidence="7 12" id="KW-0378">Hydrolase</keyword>
<dbReference type="Pfam" id="PF00459">
    <property type="entry name" value="Inositol_P"/>
    <property type="match status" value="1"/>
</dbReference>
<sequence>MTSPSSLAGLDPIRVRQTLLDAAEAAATHTMPRFRTALAVDNKWSQGFDPVTEADRQAEIAVRDLIASRFPDHGIIGEEWDEKATKGRFQWIVDPIDGTRAYISGVPVWGTLIGLMIDGRAAAGLMAQPFTGETFLAMPGNAEFRRHDQTRPLHTSNITQLSQAKLTATTPDLFAKTDTENAWNALRSKVLQTRYGLDCYGYCLLAAGHIDLVVEAGLKDVDICPLIPLIENTGGIVTTWDGGHAEKGGNCVAAATRELHDAALKVLRDAQT</sequence>
<keyword evidence="5" id="KW-0028">Amino-acid biosynthesis</keyword>
<reference evidence="12 13" key="1">
    <citation type="submission" date="2023-02" db="EMBL/GenBank/DDBJ databases">
        <title>Devosia algicola sp. nov., isolated from the phycosphere of marine algae.</title>
        <authorList>
            <person name="Kim J.M."/>
            <person name="Lee J.K."/>
            <person name="Choi B.J."/>
            <person name="Bayburt H."/>
            <person name="Jeon C.O."/>
        </authorList>
    </citation>
    <scope>NUCLEOTIDE SEQUENCE [LARGE SCALE GENOMIC DNA]</scope>
    <source>
        <strain evidence="12 13">G20-9</strain>
    </source>
</reference>
<dbReference type="EC" id="3.1.3.15" evidence="4 11"/>
<evidence type="ECO:0000256" key="10">
    <source>
        <dbReference type="ARBA" id="ARBA00049158"/>
    </source>
</evidence>
<evidence type="ECO:0000256" key="6">
    <source>
        <dbReference type="ARBA" id="ARBA00022723"/>
    </source>
</evidence>
<evidence type="ECO:0000256" key="8">
    <source>
        <dbReference type="ARBA" id="ARBA00022842"/>
    </source>
</evidence>
<dbReference type="InterPro" id="IPR020583">
    <property type="entry name" value="Inositol_monoP_metal-BS"/>
</dbReference>
<dbReference type="NCBIfam" id="TIGR02067">
    <property type="entry name" value="his_9_HisN"/>
    <property type="match status" value="1"/>
</dbReference>
<comment type="similarity">
    <text evidence="3">Belongs to the inositol monophosphatase superfamily.</text>
</comment>
<dbReference type="InterPro" id="IPR011809">
    <property type="entry name" value="His_9_proposed"/>
</dbReference>
<keyword evidence="13" id="KW-1185">Reference proteome</keyword>
<proteinExistence type="inferred from homology"/>
<evidence type="ECO:0000256" key="5">
    <source>
        <dbReference type="ARBA" id="ARBA00022605"/>
    </source>
</evidence>
<name>A0ABY7YIX8_9HYPH</name>
<evidence type="ECO:0000256" key="9">
    <source>
        <dbReference type="ARBA" id="ARBA00023102"/>
    </source>
</evidence>
<accession>A0ABY7YIX8</accession>
<gene>
    <name evidence="12" type="primary">hisN</name>
    <name evidence="12" type="ORF">PSQ19_10120</name>
</gene>
<dbReference type="PRINTS" id="PR00377">
    <property type="entry name" value="IMPHPHTASES"/>
</dbReference>
<dbReference type="Gene3D" id="3.40.190.80">
    <property type="match status" value="1"/>
</dbReference>
<dbReference type="SUPFAM" id="SSF56655">
    <property type="entry name" value="Carbohydrate phosphatase"/>
    <property type="match status" value="1"/>
</dbReference>
<comment type="pathway">
    <text evidence="2">Amino-acid biosynthesis; L-histidine biosynthesis; L-histidine from 5-phospho-alpha-D-ribose 1-diphosphate: step 8/9.</text>
</comment>
<dbReference type="Proteomes" id="UP001220530">
    <property type="component" value="Chromosome"/>
</dbReference>
<dbReference type="GO" id="GO:0004401">
    <property type="term" value="F:histidinol-phosphatase activity"/>
    <property type="evidence" value="ECO:0007669"/>
    <property type="project" value="UniProtKB-EC"/>
</dbReference>